<organism evidence="12 13">
    <name type="scientific">Diabrotica virgifera virgifera</name>
    <name type="common">western corn rootworm</name>
    <dbReference type="NCBI Taxonomy" id="50390"/>
    <lineage>
        <taxon>Eukaryota</taxon>
        <taxon>Metazoa</taxon>
        <taxon>Ecdysozoa</taxon>
        <taxon>Arthropoda</taxon>
        <taxon>Hexapoda</taxon>
        <taxon>Insecta</taxon>
        <taxon>Pterygota</taxon>
        <taxon>Neoptera</taxon>
        <taxon>Endopterygota</taxon>
        <taxon>Coleoptera</taxon>
        <taxon>Polyphaga</taxon>
        <taxon>Cucujiformia</taxon>
        <taxon>Chrysomeloidea</taxon>
        <taxon>Chrysomelidae</taxon>
        <taxon>Galerucinae</taxon>
        <taxon>Diabroticina</taxon>
        <taxon>Diabroticites</taxon>
        <taxon>Diabrotica</taxon>
    </lineage>
</organism>
<feature type="compositionally biased region" description="Polar residues" evidence="8">
    <location>
        <begin position="643"/>
        <end position="661"/>
    </location>
</feature>
<dbReference type="Pfam" id="PF00664">
    <property type="entry name" value="ABC_membrane"/>
    <property type="match status" value="2"/>
</dbReference>
<dbReference type="CDD" id="cd18580">
    <property type="entry name" value="ABC_6TM_ABCC_D2"/>
    <property type="match status" value="1"/>
</dbReference>
<dbReference type="InterPro" id="IPR003593">
    <property type="entry name" value="AAA+_ATPase"/>
</dbReference>
<dbReference type="EnsemblMetazoa" id="XM_050655866.1">
    <property type="protein sequence ID" value="XP_050511823.1"/>
    <property type="gene ID" value="LOC114330002"/>
</dbReference>
<proteinExistence type="predicted"/>
<evidence type="ECO:0000256" key="2">
    <source>
        <dbReference type="ARBA" id="ARBA00022448"/>
    </source>
</evidence>
<dbReference type="PROSITE" id="PS00211">
    <property type="entry name" value="ABC_TRANSPORTER_1"/>
    <property type="match status" value="2"/>
</dbReference>
<feature type="domain" description="ABC transporter" evidence="10">
    <location>
        <begin position="1083"/>
        <end position="1312"/>
    </location>
</feature>
<comment type="subcellular location">
    <subcellularLocation>
        <location evidence="1">Membrane</location>
        <topology evidence="1">Multi-pass membrane protein</topology>
    </subcellularLocation>
</comment>
<dbReference type="PANTHER" id="PTHR24223">
    <property type="entry name" value="ATP-BINDING CASSETTE SUB-FAMILY C"/>
    <property type="match status" value="1"/>
</dbReference>
<evidence type="ECO:0000256" key="5">
    <source>
        <dbReference type="ARBA" id="ARBA00022840"/>
    </source>
</evidence>
<protein>
    <recommendedName>
        <fullName evidence="14">Multidrug resistance-associated protein 4-like</fullName>
    </recommendedName>
</protein>
<dbReference type="InterPro" id="IPR050173">
    <property type="entry name" value="ABC_transporter_C-like"/>
</dbReference>
<dbReference type="InterPro" id="IPR036640">
    <property type="entry name" value="ABC1_TM_sf"/>
</dbReference>
<feature type="transmembrane region" description="Helical" evidence="9">
    <location>
        <begin position="234"/>
        <end position="254"/>
    </location>
</feature>
<dbReference type="PANTHER" id="PTHR24223:SF415">
    <property type="entry name" value="FI20190P1"/>
    <property type="match status" value="1"/>
</dbReference>
<dbReference type="CDD" id="cd03244">
    <property type="entry name" value="ABCC_MRP_domain2"/>
    <property type="match status" value="1"/>
</dbReference>
<dbReference type="SUPFAM" id="SSF52540">
    <property type="entry name" value="P-loop containing nucleoside triphosphate hydrolases"/>
    <property type="match status" value="2"/>
</dbReference>
<dbReference type="SMART" id="SM00382">
    <property type="entry name" value="AAA"/>
    <property type="match status" value="2"/>
</dbReference>
<keyword evidence="5" id="KW-0067">ATP-binding</keyword>
<dbReference type="InterPro" id="IPR027417">
    <property type="entry name" value="P-loop_NTPase"/>
</dbReference>
<reference evidence="12" key="1">
    <citation type="submission" date="2025-05" db="UniProtKB">
        <authorList>
            <consortium name="EnsemblMetazoa"/>
        </authorList>
    </citation>
    <scope>IDENTIFICATION</scope>
</reference>
<dbReference type="Pfam" id="PF00005">
    <property type="entry name" value="ABC_tran"/>
    <property type="match status" value="2"/>
</dbReference>
<evidence type="ECO:0000313" key="12">
    <source>
        <dbReference type="EnsemblMetazoa" id="XP_050511823.1"/>
    </source>
</evidence>
<sequence>MDIGFKLKHENPKKQAGLVKKLFFGWLVKLVKQGTKKQLEISDLYEPLDKDNSKTLGDCLERHWKNEILKSQIKKTSPSLLKAIVKAFYFEFLLYGIAWFVLNVLLRCSQPIILFHFIALFSGENREENQGDMYIYGGLLILVSVLSIFFMHHLQIGLASIGMRVRVACSSLVYRKITKLSHQTLGQTAVGQVVNLMSNDVHRFDLVLLPLHAFWAIPFQFVILSYFIWQQVQIASLAGLVSMVIISLPLQGYLGKLMGTLRANIAKKTDNRVKLMSEIISGIQVIKMYAWEKPFEKVIEIARKNEIRCVTLTSYLRGIFASCMVFLERMSLCFTLICYVLLGNNITAEKVFSLAQAFNILQLSMAIWYPLAVSHGAEALISIKRLKAFLTLEEKEVSRIKGLSTPGVVMSNVSSSWCDAGETLQDISLNIPPGFLCVVIGPLGAGKSSLLQLLLGELAIKTGTVLMGGEISYCSQEPWLFQSTIRNNILFGRPFDKQLYEKVVKVCALERDFQQFPERDETVVGERGVSLSGGQRARINLARAIYRQADVYLLDDPLSAVDTHVGKHLFNQCIVKHLRGKTRILVTHQLQYLKKANLIVVLNEGKIETVGTFEQLSRSKLDFAKIIVDSVEPGDKHEETTESSDLTNTVSNPRKASVTSTKSDLSESLEYFEENNFSDEVIEHDPQHTAWKEYFQATRRTGLLIVVFTMLVLAQTICSGTDLWVAFWTNQEVIRHSTSRPLESDVSSDEPILYEATPFDSSLNLTHNYEYKVEEPVVTSDGIFDYVYINNHVYHLVKTGYAIGFYGFLIVGVIILTLFRSMMFVKVCMIASVNIHSKMFSTLLRAPMRFFDTNASGRILNRFSKDMGSIDEILPRVLLESVQIFLVLIGILVNVSISSPYAIIAMLLLGICFLKLRSCYLSIAMSLKHIEGKVKSPMFSHVNSSLHGMATIRASNTEDILIKEFDEHQNVHTSAWYLTIVCISAFGLWMDIVCIIFLTCVILTFIFLQNFFKVNSSLVGLAISQSMTLTGMLQYGMKQTAEVINQLTAVERVLQYTHINTEGPFESPIETRPVEPWPKFGRVDYNHVYLKYSEDDPPVLRNVQFTILPGQKVGIVGRTGAGKSSLVAALFRLVNFQGTISIDGIDTKRMGLTYLRKKISIIPQEPVLFSATLRNNLDPFEEFTDEQIWKALEQVELKDISHSLDLMICEGGSNFSLGQRQLICLARAVLRNNRILVLDEATANVDHRTDSLIQTTIRNKFKDYTVITIAHRLNTIMDYDKVIVMSYGRVVEFGHPHQLLQLPDGHFHRMVLETGPVMSLQLKDVAMVAYSNLLKQEAASIR</sequence>
<dbReference type="InterPro" id="IPR011527">
    <property type="entry name" value="ABC1_TM_dom"/>
</dbReference>
<feature type="transmembrane region" description="Helical" evidence="9">
    <location>
        <begin position="92"/>
        <end position="121"/>
    </location>
</feature>
<feature type="domain" description="ABC transporter" evidence="10">
    <location>
        <begin position="408"/>
        <end position="629"/>
    </location>
</feature>
<feature type="transmembrane region" description="Helical" evidence="9">
    <location>
        <begin position="903"/>
        <end position="923"/>
    </location>
</feature>
<dbReference type="CDD" id="cd03250">
    <property type="entry name" value="ABCC_MRP_domain1"/>
    <property type="match status" value="1"/>
</dbReference>
<dbReference type="InterPro" id="IPR044726">
    <property type="entry name" value="ABCC_6TM_D2"/>
</dbReference>
<evidence type="ECO:0000256" key="3">
    <source>
        <dbReference type="ARBA" id="ARBA00022692"/>
    </source>
</evidence>
<evidence type="ECO:0000313" key="13">
    <source>
        <dbReference type="Proteomes" id="UP001652700"/>
    </source>
</evidence>
<feature type="transmembrane region" description="Helical" evidence="9">
    <location>
        <begin position="877"/>
        <end position="897"/>
    </location>
</feature>
<feature type="transmembrane region" description="Helical" evidence="9">
    <location>
        <begin position="975"/>
        <end position="1008"/>
    </location>
</feature>
<evidence type="ECO:0000256" key="6">
    <source>
        <dbReference type="ARBA" id="ARBA00022989"/>
    </source>
</evidence>
<feature type="transmembrane region" description="Helical" evidence="9">
    <location>
        <begin position="133"/>
        <end position="154"/>
    </location>
</feature>
<feature type="domain" description="ABC transmembrane type-1" evidence="11">
    <location>
        <begin position="783"/>
        <end position="1049"/>
    </location>
</feature>
<keyword evidence="2" id="KW-0813">Transport</keyword>
<dbReference type="RefSeq" id="XP_050511823.1">
    <property type="nucleotide sequence ID" value="XM_050655866.1"/>
</dbReference>
<keyword evidence="4" id="KW-0547">Nucleotide-binding</keyword>
<evidence type="ECO:0008006" key="14">
    <source>
        <dbReference type="Google" id="ProtNLM"/>
    </source>
</evidence>
<dbReference type="PROSITE" id="PS50893">
    <property type="entry name" value="ABC_TRANSPORTER_2"/>
    <property type="match status" value="2"/>
</dbReference>
<feature type="domain" description="ABC transmembrane type-1" evidence="11">
    <location>
        <begin position="96"/>
        <end position="365"/>
    </location>
</feature>
<dbReference type="SUPFAM" id="SSF90123">
    <property type="entry name" value="ABC transporter transmembrane region"/>
    <property type="match status" value="2"/>
</dbReference>
<feature type="transmembrane region" description="Helical" evidence="9">
    <location>
        <begin position="206"/>
        <end position="228"/>
    </location>
</feature>
<evidence type="ECO:0000259" key="11">
    <source>
        <dbReference type="PROSITE" id="PS50929"/>
    </source>
</evidence>
<feature type="transmembrane region" description="Helical" evidence="9">
    <location>
        <begin position="800"/>
        <end position="819"/>
    </location>
</feature>
<dbReference type="InterPro" id="IPR017871">
    <property type="entry name" value="ABC_transporter-like_CS"/>
</dbReference>
<accession>A0ABM5KNS3</accession>
<keyword evidence="3 9" id="KW-0812">Transmembrane</keyword>
<dbReference type="InterPro" id="IPR003439">
    <property type="entry name" value="ABC_transporter-like_ATP-bd"/>
</dbReference>
<feature type="region of interest" description="Disordered" evidence="8">
    <location>
        <begin position="634"/>
        <end position="661"/>
    </location>
</feature>
<dbReference type="PROSITE" id="PS50929">
    <property type="entry name" value="ABC_TM1F"/>
    <property type="match status" value="2"/>
</dbReference>
<evidence type="ECO:0000256" key="1">
    <source>
        <dbReference type="ARBA" id="ARBA00004141"/>
    </source>
</evidence>
<dbReference type="Gene3D" id="1.20.1560.10">
    <property type="entry name" value="ABC transporter type 1, transmembrane domain"/>
    <property type="match status" value="2"/>
</dbReference>
<dbReference type="InterPro" id="IPR044746">
    <property type="entry name" value="ABCC_6TM_D1"/>
</dbReference>
<keyword evidence="13" id="KW-1185">Reference proteome</keyword>
<feature type="transmembrane region" description="Helical" evidence="9">
    <location>
        <begin position="702"/>
        <end position="727"/>
    </location>
</feature>
<keyword evidence="7 9" id="KW-0472">Membrane</keyword>
<evidence type="ECO:0000256" key="4">
    <source>
        <dbReference type="ARBA" id="ARBA00022741"/>
    </source>
</evidence>
<dbReference type="GeneID" id="114330002"/>
<evidence type="ECO:0000256" key="9">
    <source>
        <dbReference type="SAM" id="Phobius"/>
    </source>
</evidence>
<dbReference type="CDD" id="cd18579">
    <property type="entry name" value="ABC_6TM_ABCC_D1"/>
    <property type="match status" value="1"/>
</dbReference>
<evidence type="ECO:0000259" key="10">
    <source>
        <dbReference type="PROSITE" id="PS50893"/>
    </source>
</evidence>
<evidence type="ECO:0000256" key="7">
    <source>
        <dbReference type="ARBA" id="ARBA00023136"/>
    </source>
</evidence>
<evidence type="ECO:0000256" key="8">
    <source>
        <dbReference type="SAM" id="MobiDB-lite"/>
    </source>
</evidence>
<dbReference type="Proteomes" id="UP001652700">
    <property type="component" value="Unplaced"/>
</dbReference>
<dbReference type="Gene3D" id="3.40.50.300">
    <property type="entry name" value="P-loop containing nucleotide triphosphate hydrolases"/>
    <property type="match status" value="2"/>
</dbReference>
<name>A0ABM5KNS3_DIAVI</name>
<keyword evidence="6 9" id="KW-1133">Transmembrane helix</keyword>